<dbReference type="InterPro" id="IPR031823">
    <property type="entry name" value="TatT"/>
</dbReference>
<dbReference type="InterPro" id="IPR038537">
    <property type="entry name" value="TatT_sf"/>
</dbReference>
<dbReference type="Gene3D" id="1.25.40.920">
    <property type="entry name" value="TRAP transporter T-component"/>
    <property type="match status" value="1"/>
</dbReference>
<dbReference type="AlphaFoldDB" id="Q2Z0B5"/>
<reference evidence="1" key="1">
    <citation type="journal article" date="2005" name="Environ. Microbiol.">
        <title>Lateral gene transfer and phylogenetic assignment of environmental fosmid clones.</title>
        <authorList>
            <person name="Nesbo C.L."/>
            <person name="Boucher Y."/>
            <person name="Dlutek M."/>
            <person name="Doolittle F.W."/>
        </authorList>
    </citation>
    <scope>NUCLEOTIDE SEQUENCE</scope>
</reference>
<protein>
    <submittedName>
        <fullName evidence="1">Uncharacterized protein</fullName>
    </submittedName>
</protein>
<organism evidence="1">
    <name type="scientific">uncultured beta proteobacterium</name>
    <dbReference type="NCBI Taxonomy" id="86027"/>
    <lineage>
        <taxon>Bacteria</taxon>
        <taxon>Pseudomonadati</taxon>
        <taxon>Pseudomonadota</taxon>
        <taxon>Betaproteobacteria</taxon>
        <taxon>environmental samples</taxon>
    </lineage>
</organism>
<name>Q2Z0B5_9PROT</name>
<evidence type="ECO:0000313" key="1">
    <source>
        <dbReference type="EMBL" id="CAI78485.1"/>
    </source>
</evidence>
<accession>Q2Z0B5</accession>
<dbReference type="EMBL" id="AJ937761">
    <property type="protein sequence ID" value="CAI78485.1"/>
    <property type="molecule type" value="Genomic_DNA"/>
</dbReference>
<proteinExistence type="predicted"/>
<dbReference type="Pfam" id="PF16811">
    <property type="entry name" value="TAtT"/>
    <property type="match status" value="1"/>
</dbReference>
<sequence>MFTLLDATMPYTNLPATRNPLMRQRTLPTFAVLLIAGTLLGGCSTGQIIARGAAPLIDHGVAAMNRETDLELARASMPANIKMIEALLLADPGNTPYRIQAAMGLYGYTMSFVEDGDPARAANLYRRALDHAEMALAATGVAPEVLDKGNAATLEQSLAKLDARAVPALFWTASAWAKWIELQLDDPERLSELPRVEALMSRALALDETYYYGSAHVFFGVYYGSRAPMFGGDFTRAAQHFDRAAEISEHKMLLADVYRAKYLMRQMNDRAAFHAALTRVVNTPDRAKSDPDLNFANTLAKHKAAALLAQEEELF</sequence>